<sequence length="211" mass="23665">MITAHGGSLNTERNSYEYFEAVADCGMDAIEVDIRSLGGKLYLGHIIVPLFKSKRIPLEYVFEYCKEHRLKVNCDVKRGGLVAPVAKLAADMNATQYVYFTGSVKGEEIASLGGCEAYMNNGFYPFSLKEENLEQIKKYLDSFASPRIRGLNVNYRFTPESLRDAIVAAGMGLSVYTVDDEDELRKIVNKGYDNVTTNKPDKALEFTEKRV</sequence>
<dbReference type="EMBL" id="JADINF010000041">
    <property type="protein sequence ID" value="MBO8423715.1"/>
    <property type="molecule type" value="Genomic_DNA"/>
</dbReference>
<dbReference type="CDD" id="cd08556">
    <property type="entry name" value="GDPD"/>
    <property type="match status" value="1"/>
</dbReference>
<dbReference type="InterPro" id="IPR017946">
    <property type="entry name" value="PLC-like_Pdiesterase_TIM-brl"/>
</dbReference>
<protein>
    <submittedName>
        <fullName evidence="1">Glycerophosphodiester phosphodiesterase</fullName>
    </submittedName>
</protein>
<dbReference type="AlphaFoldDB" id="A0A940ICS6"/>
<proteinExistence type="predicted"/>
<gene>
    <name evidence="1" type="ORF">IAB16_01640</name>
</gene>
<evidence type="ECO:0000313" key="2">
    <source>
        <dbReference type="Proteomes" id="UP000727857"/>
    </source>
</evidence>
<dbReference type="GO" id="GO:0008081">
    <property type="term" value="F:phosphoric diester hydrolase activity"/>
    <property type="evidence" value="ECO:0007669"/>
    <property type="project" value="InterPro"/>
</dbReference>
<reference evidence="1" key="1">
    <citation type="submission" date="2020-10" db="EMBL/GenBank/DDBJ databases">
        <authorList>
            <person name="Gilroy R."/>
        </authorList>
    </citation>
    <scope>NUCLEOTIDE SEQUENCE</scope>
    <source>
        <strain evidence="1">517</strain>
    </source>
</reference>
<dbReference type="Proteomes" id="UP000727857">
    <property type="component" value="Unassembled WGS sequence"/>
</dbReference>
<accession>A0A940ICS6</accession>
<dbReference type="Gene3D" id="3.20.20.190">
    <property type="entry name" value="Phosphatidylinositol (PI) phosphodiesterase"/>
    <property type="match status" value="1"/>
</dbReference>
<organism evidence="1 2">
    <name type="scientific">Candidatus Stercoripulliclostridium pullicola</name>
    <dbReference type="NCBI Taxonomy" id="2840953"/>
    <lineage>
        <taxon>Bacteria</taxon>
        <taxon>Bacillati</taxon>
        <taxon>Bacillota</taxon>
        <taxon>Clostridia</taxon>
        <taxon>Eubacteriales</taxon>
        <taxon>Candidatus Stercoripulliclostridium</taxon>
    </lineage>
</organism>
<name>A0A940ICS6_9FIRM</name>
<dbReference type="GO" id="GO:0006629">
    <property type="term" value="P:lipid metabolic process"/>
    <property type="evidence" value="ECO:0007669"/>
    <property type="project" value="InterPro"/>
</dbReference>
<dbReference type="PANTHER" id="PTHR46211">
    <property type="entry name" value="GLYCEROPHOSPHORYL DIESTER PHOSPHODIESTERASE"/>
    <property type="match status" value="1"/>
</dbReference>
<evidence type="ECO:0000313" key="1">
    <source>
        <dbReference type="EMBL" id="MBO8423715.1"/>
    </source>
</evidence>
<comment type="caution">
    <text evidence="1">The sequence shown here is derived from an EMBL/GenBank/DDBJ whole genome shotgun (WGS) entry which is preliminary data.</text>
</comment>
<dbReference type="SUPFAM" id="SSF51695">
    <property type="entry name" value="PLC-like phosphodiesterases"/>
    <property type="match status" value="1"/>
</dbReference>
<reference evidence="1" key="2">
    <citation type="journal article" date="2021" name="PeerJ">
        <title>Extensive microbial diversity within the chicken gut microbiome revealed by metagenomics and culture.</title>
        <authorList>
            <person name="Gilroy R."/>
            <person name="Ravi A."/>
            <person name="Getino M."/>
            <person name="Pursley I."/>
            <person name="Horton D.L."/>
            <person name="Alikhan N.F."/>
            <person name="Baker D."/>
            <person name="Gharbi K."/>
            <person name="Hall N."/>
            <person name="Watson M."/>
            <person name="Adriaenssens E.M."/>
            <person name="Foster-Nyarko E."/>
            <person name="Jarju S."/>
            <person name="Secka A."/>
            <person name="Antonio M."/>
            <person name="Oren A."/>
            <person name="Chaudhuri R.R."/>
            <person name="La Ragione R."/>
            <person name="Hildebrand F."/>
            <person name="Pallen M.J."/>
        </authorList>
    </citation>
    <scope>NUCLEOTIDE SEQUENCE</scope>
    <source>
        <strain evidence="1">517</strain>
    </source>
</reference>
<dbReference type="PANTHER" id="PTHR46211:SF14">
    <property type="entry name" value="GLYCEROPHOSPHODIESTER PHOSPHODIESTERASE"/>
    <property type="match status" value="1"/>
</dbReference>